<comment type="subcellular location">
    <subcellularLocation>
        <location evidence="12">Cytoplasm</location>
    </subcellularLocation>
</comment>
<evidence type="ECO:0000256" key="3">
    <source>
        <dbReference type="ARBA" id="ARBA00007592"/>
    </source>
</evidence>
<comment type="subunit">
    <text evidence="12">Homotetramer; dimer of dimers.</text>
</comment>
<comment type="similarity">
    <text evidence="3 12 13">Belongs to the DapA family.</text>
</comment>
<dbReference type="SUPFAM" id="SSF51569">
    <property type="entry name" value="Aldolase"/>
    <property type="match status" value="1"/>
</dbReference>
<dbReference type="PROSITE" id="PS00666">
    <property type="entry name" value="DHDPS_2"/>
    <property type="match status" value="1"/>
</dbReference>
<dbReference type="InterPro" id="IPR020625">
    <property type="entry name" value="Schiff_base-form_aldolases_AS"/>
</dbReference>
<feature type="binding site" evidence="12 15">
    <location>
        <position position="208"/>
    </location>
    <ligand>
        <name>pyruvate</name>
        <dbReference type="ChEBI" id="CHEBI:15361"/>
    </ligand>
</feature>
<dbReference type="Pfam" id="PF00701">
    <property type="entry name" value="DHDPS"/>
    <property type="match status" value="1"/>
</dbReference>
<evidence type="ECO:0000256" key="10">
    <source>
        <dbReference type="ARBA" id="ARBA00023270"/>
    </source>
</evidence>
<dbReference type="InterPro" id="IPR005263">
    <property type="entry name" value="DapA"/>
</dbReference>
<dbReference type="InterPro" id="IPR013785">
    <property type="entry name" value="Aldolase_TIM"/>
</dbReference>
<dbReference type="PANTHER" id="PTHR12128:SF66">
    <property type="entry name" value="4-HYDROXY-2-OXOGLUTARATE ALDOLASE, MITOCHONDRIAL"/>
    <property type="match status" value="1"/>
</dbReference>
<gene>
    <name evidence="12" type="primary">dapA</name>
    <name evidence="16" type="ORF">A3K90_07670</name>
</gene>
<evidence type="ECO:0000256" key="4">
    <source>
        <dbReference type="ARBA" id="ARBA00012086"/>
    </source>
</evidence>
<evidence type="ECO:0000256" key="15">
    <source>
        <dbReference type="PIRSR" id="PIRSR001365-2"/>
    </source>
</evidence>
<comment type="function">
    <text evidence="1 12">Catalyzes the condensation of (S)-aspartate-beta-semialdehyde [(S)-ASA] and pyruvate to 4-hydroxy-tetrahydrodipicolinate (HTPA).</text>
</comment>
<evidence type="ECO:0000256" key="14">
    <source>
        <dbReference type="PIRSR" id="PIRSR001365-1"/>
    </source>
</evidence>
<keyword evidence="9 12" id="KW-0456">Lyase</keyword>
<comment type="catalytic activity">
    <reaction evidence="11 12">
        <text>L-aspartate 4-semialdehyde + pyruvate = (2S,4S)-4-hydroxy-2,3,4,5-tetrahydrodipicolinate + H2O + H(+)</text>
        <dbReference type="Rhea" id="RHEA:34171"/>
        <dbReference type="ChEBI" id="CHEBI:15361"/>
        <dbReference type="ChEBI" id="CHEBI:15377"/>
        <dbReference type="ChEBI" id="CHEBI:15378"/>
        <dbReference type="ChEBI" id="CHEBI:67139"/>
        <dbReference type="ChEBI" id="CHEBI:537519"/>
        <dbReference type="EC" id="4.3.3.7"/>
    </reaction>
</comment>
<evidence type="ECO:0000313" key="16">
    <source>
        <dbReference type="EMBL" id="KZK74087.1"/>
    </source>
</evidence>
<dbReference type="PRINTS" id="PR00146">
    <property type="entry name" value="DHPICSNTHASE"/>
</dbReference>
<sequence length="296" mass="31960">MSTRHLRGSAVALVTPFHKDLTVDVETLTRLVEFHLDAGTDIIIPCGTTGESPTLTETEQATIIRTVRDASKGRIIVGAGAGTNATVEAVRLAKNAETAGAEAILSVAPYYNKPSQEGIYQHYRHVAEAVSVPIIIYNVPGRTGCNVDAATVLRLAGDFENITAVKEATDNMQQIAELLDGRPDHFSVLTGEDPLILPFMAMGGDGVISVAANQIPGAIKRLVDSVSEGNLEEARALNRKYRRLLRLNFIESNPVPVKYALMRMGMLEETYRLPLVPLSAASKAAMDRELEILGLV</sequence>
<dbReference type="GO" id="GO:0008840">
    <property type="term" value="F:4-hydroxy-tetrahydrodipicolinate synthase activity"/>
    <property type="evidence" value="ECO:0007669"/>
    <property type="project" value="UniProtKB-UniRule"/>
</dbReference>
<evidence type="ECO:0000256" key="9">
    <source>
        <dbReference type="ARBA" id="ARBA00023239"/>
    </source>
</evidence>
<evidence type="ECO:0000256" key="8">
    <source>
        <dbReference type="ARBA" id="ARBA00023154"/>
    </source>
</evidence>
<reference evidence="16 17" key="1">
    <citation type="submission" date="2016-03" db="EMBL/GenBank/DDBJ databases">
        <title>Speciation and ecological success in dimly lit waters: horizontal gene transfer in a green sulfur bacteria bloom unveiled by metagenomic assembly.</title>
        <authorList>
            <person name="Llorens-Mares T."/>
            <person name="Liu Z."/>
            <person name="Allen L.Z."/>
            <person name="Rusch D.B."/>
            <person name="Craig M.T."/>
            <person name="Dupont C.L."/>
            <person name="Bryant D.A."/>
            <person name="Casamayor E.O."/>
        </authorList>
    </citation>
    <scope>NUCLEOTIDE SEQUENCE [LARGE SCALE GENOMIC DNA]</scope>
    <source>
        <strain evidence="16">CIII</strain>
    </source>
</reference>
<keyword evidence="6 12" id="KW-0028">Amino-acid biosynthesis</keyword>
<dbReference type="EMBL" id="LVWG01000032">
    <property type="protein sequence ID" value="KZK74087.1"/>
    <property type="molecule type" value="Genomic_DNA"/>
</dbReference>
<comment type="caution">
    <text evidence="12">Was originally thought to be a dihydrodipicolinate synthase (DHDPS), catalyzing the condensation of (S)-aspartate-beta-semialdehyde [(S)-ASA] and pyruvate to dihydrodipicolinate (DHDP). However, it was shown in E.coli that the product of the enzymatic reaction is not dihydrodipicolinate but in fact (4S)-4-hydroxy-2,3,4,5-tetrahydro-(2S)-dipicolinic acid (HTPA), and that the consecutive dehydration reaction leading to DHDP is not spontaneous but catalyzed by DapB.</text>
</comment>
<dbReference type="Proteomes" id="UP000076481">
    <property type="component" value="Unassembled WGS sequence"/>
</dbReference>
<dbReference type="GO" id="GO:0005829">
    <property type="term" value="C:cytosol"/>
    <property type="evidence" value="ECO:0007669"/>
    <property type="project" value="TreeGrafter"/>
</dbReference>
<feature type="site" description="Part of a proton relay during catalysis" evidence="12">
    <location>
        <position position="48"/>
    </location>
</feature>
<dbReference type="NCBIfam" id="TIGR00674">
    <property type="entry name" value="dapA"/>
    <property type="match status" value="1"/>
</dbReference>
<keyword evidence="8 12" id="KW-0457">Lysine biosynthesis</keyword>
<keyword evidence="7 12" id="KW-0220">Diaminopimelate biosynthesis</keyword>
<dbReference type="AlphaFoldDB" id="A0A165LII5"/>
<dbReference type="GO" id="GO:0009089">
    <property type="term" value="P:lysine biosynthetic process via diaminopimelate"/>
    <property type="evidence" value="ECO:0007669"/>
    <property type="project" value="UniProtKB-UniRule"/>
</dbReference>
<evidence type="ECO:0000256" key="5">
    <source>
        <dbReference type="ARBA" id="ARBA00022490"/>
    </source>
</evidence>
<feature type="active site" description="Proton donor/acceptor" evidence="12 14">
    <location>
        <position position="137"/>
    </location>
</feature>
<evidence type="ECO:0000256" key="6">
    <source>
        <dbReference type="ARBA" id="ARBA00022605"/>
    </source>
</evidence>
<dbReference type="CDD" id="cd00950">
    <property type="entry name" value="DHDPS"/>
    <property type="match status" value="1"/>
</dbReference>
<feature type="site" description="Part of a proton relay during catalysis" evidence="12">
    <location>
        <position position="111"/>
    </location>
</feature>
<accession>A0A165LII5</accession>
<comment type="caution">
    <text evidence="16">The sequence shown here is derived from an EMBL/GenBank/DDBJ whole genome shotgun (WGS) entry which is preliminary data.</text>
</comment>
<comment type="pathway">
    <text evidence="2 12">Amino-acid biosynthesis; L-lysine biosynthesis via DAP pathway; (S)-tetrahydrodipicolinate from L-aspartate: step 3/4.</text>
</comment>
<name>A0A165LII5_PELLU</name>
<dbReference type="HAMAP" id="MF_00418">
    <property type="entry name" value="DapA"/>
    <property type="match status" value="1"/>
</dbReference>
<dbReference type="Gene3D" id="3.20.20.70">
    <property type="entry name" value="Aldolase class I"/>
    <property type="match status" value="1"/>
</dbReference>
<dbReference type="SMART" id="SM01130">
    <property type="entry name" value="DHDPS"/>
    <property type="match status" value="1"/>
</dbReference>
<dbReference type="GO" id="GO:0019877">
    <property type="term" value="P:diaminopimelate biosynthetic process"/>
    <property type="evidence" value="ECO:0007669"/>
    <property type="project" value="UniProtKB-UniRule"/>
</dbReference>
<dbReference type="RefSeq" id="WP_303681910.1">
    <property type="nucleotide sequence ID" value="NZ_LVWG01000032.1"/>
</dbReference>
<evidence type="ECO:0000256" key="12">
    <source>
        <dbReference type="HAMAP-Rule" id="MF_00418"/>
    </source>
</evidence>
<keyword evidence="5 12" id="KW-0963">Cytoplasm</keyword>
<dbReference type="UniPathway" id="UPA00034">
    <property type="reaction ID" value="UER00017"/>
</dbReference>
<keyword evidence="10 12" id="KW-0704">Schiff base</keyword>
<dbReference type="EC" id="4.3.3.7" evidence="4 12"/>
<dbReference type="InterPro" id="IPR002220">
    <property type="entry name" value="DapA-like"/>
</dbReference>
<protein>
    <recommendedName>
        <fullName evidence="4 12">4-hydroxy-tetrahydrodipicolinate synthase</fullName>
        <shortName evidence="12">HTPA synthase</shortName>
        <ecNumber evidence="4 12">4.3.3.7</ecNumber>
    </recommendedName>
</protein>
<dbReference type="PANTHER" id="PTHR12128">
    <property type="entry name" value="DIHYDRODIPICOLINATE SYNTHASE"/>
    <property type="match status" value="1"/>
</dbReference>
<evidence type="ECO:0000256" key="13">
    <source>
        <dbReference type="PIRNR" id="PIRNR001365"/>
    </source>
</evidence>
<evidence type="ECO:0000313" key="17">
    <source>
        <dbReference type="Proteomes" id="UP000076481"/>
    </source>
</evidence>
<proteinExistence type="inferred from homology"/>
<organism evidence="16 17">
    <name type="scientific">Pelodictyon luteolum</name>
    <dbReference type="NCBI Taxonomy" id="1100"/>
    <lineage>
        <taxon>Bacteria</taxon>
        <taxon>Pseudomonadati</taxon>
        <taxon>Chlorobiota</taxon>
        <taxon>Chlorobiia</taxon>
        <taxon>Chlorobiales</taxon>
        <taxon>Chlorobiaceae</taxon>
        <taxon>Chlorobium/Pelodictyon group</taxon>
        <taxon>Pelodictyon</taxon>
    </lineage>
</organism>
<dbReference type="PIRSF" id="PIRSF001365">
    <property type="entry name" value="DHDPS"/>
    <property type="match status" value="1"/>
</dbReference>
<feature type="binding site" evidence="12 15">
    <location>
        <position position="49"/>
    </location>
    <ligand>
        <name>pyruvate</name>
        <dbReference type="ChEBI" id="CHEBI:15361"/>
    </ligand>
</feature>
<feature type="active site" description="Schiff-base intermediate with substrate" evidence="12 14">
    <location>
        <position position="166"/>
    </location>
</feature>
<evidence type="ECO:0000256" key="7">
    <source>
        <dbReference type="ARBA" id="ARBA00022915"/>
    </source>
</evidence>
<evidence type="ECO:0000256" key="11">
    <source>
        <dbReference type="ARBA" id="ARBA00047836"/>
    </source>
</evidence>
<evidence type="ECO:0000256" key="1">
    <source>
        <dbReference type="ARBA" id="ARBA00003294"/>
    </source>
</evidence>
<evidence type="ECO:0000256" key="2">
    <source>
        <dbReference type="ARBA" id="ARBA00005120"/>
    </source>
</evidence>